<dbReference type="InterPro" id="IPR036388">
    <property type="entry name" value="WH-like_DNA-bd_sf"/>
</dbReference>
<evidence type="ECO:0000259" key="4">
    <source>
        <dbReference type="PROSITE" id="PS51755"/>
    </source>
</evidence>
<dbReference type="EMBL" id="JBHMCG010000097">
    <property type="protein sequence ID" value="MFB9574447.1"/>
    <property type="molecule type" value="Genomic_DNA"/>
</dbReference>
<evidence type="ECO:0000313" key="5">
    <source>
        <dbReference type="EMBL" id="MFB9574447.1"/>
    </source>
</evidence>
<dbReference type="PANTHER" id="PTHR40082:SF1">
    <property type="entry name" value="BLR5956 PROTEIN"/>
    <property type="match status" value="1"/>
</dbReference>
<accession>A0ABV5RB61</accession>
<dbReference type="PANTHER" id="PTHR40082">
    <property type="entry name" value="BLR5956 PROTEIN"/>
    <property type="match status" value="1"/>
</dbReference>
<dbReference type="InterPro" id="IPR003754">
    <property type="entry name" value="4pyrrol_synth_uPrphyn_synth"/>
</dbReference>
<comment type="caution">
    <text evidence="5">The sequence shown here is derived from an EMBL/GenBank/DDBJ whole genome shotgun (WGS) entry which is preliminary data.</text>
</comment>
<sequence>MEQQRDESRVDHMRDDEQHGPLAGFTVGVTAARRAEELGTLLERRGATVLHAPALRIVPLADDSELLAATEELIDEVPDVVVATTAIGFRGWIEAADGWGIGDRLLDRLRGVELLARGPKVKGAVRAVGLTEAWSPGSESMAEVLDRLLDEGVEGRRIALQLHGEPLPGFVESLRAGGAEVVGVPVYRWMEPEDLTPLDRLLDVTAARGLDALTFTSAPAAASFLSRAEKRGLLPEILSALQGDVVSACVGPVTALPLQARGIETIQPERFRLGPLVQLLCRELPGGARTLPIAGHRVEIRGHAVLVDDELRPVPPAGMALLHALARRPGWVVARADLLRALPGSGTDEHAVETAMARLRTALGVPRLIQTVVKRGYRLALDPAADAKYADS</sequence>
<keyword evidence="6" id="KW-1185">Reference proteome</keyword>
<dbReference type="PROSITE" id="PS51755">
    <property type="entry name" value="OMPR_PHOB"/>
    <property type="match status" value="1"/>
</dbReference>
<feature type="domain" description="OmpR/PhoB-type" evidence="4">
    <location>
        <begin position="288"/>
        <end position="381"/>
    </location>
</feature>
<keyword evidence="1 2" id="KW-0238">DNA-binding</keyword>
<gene>
    <name evidence="5" type="ORF">ACFFTL_19680</name>
</gene>
<dbReference type="NCBIfam" id="NF005568">
    <property type="entry name" value="PRK07239.1"/>
    <property type="match status" value="1"/>
</dbReference>
<name>A0ABV5RB61_9ACTN</name>
<feature type="compositionally biased region" description="Basic and acidic residues" evidence="3">
    <location>
        <begin position="1"/>
        <end position="19"/>
    </location>
</feature>
<organism evidence="5 6">
    <name type="scientific">Streptomyces yanii</name>
    <dbReference type="NCBI Taxonomy" id="78510"/>
    <lineage>
        <taxon>Bacteria</taxon>
        <taxon>Bacillati</taxon>
        <taxon>Actinomycetota</taxon>
        <taxon>Actinomycetes</taxon>
        <taxon>Kitasatosporales</taxon>
        <taxon>Streptomycetaceae</taxon>
        <taxon>Streptomyces</taxon>
    </lineage>
</organism>
<feature type="region of interest" description="Disordered" evidence="3">
    <location>
        <begin position="1"/>
        <end position="21"/>
    </location>
</feature>
<proteinExistence type="predicted"/>
<keyword evidence="5" id="KW-0456">Lyase</keyword>
<dbReference type="Gene3D" id="3.40.50.10090">
    <property type="match status" value="2"/>
</dbReference>
<protein>
    <submittedName>
        <fullName evidence="5">Uroporphyrinogen-III synthase</fullName>
        <ecNumber evidence="5">4.2.1.75</ecNumber>
    </submittedName>
</protein>
<dbReference type="Gene3D" id="1.10.10.10">
    <property type="entry name" value="Winged helix-like DNA-binding domain superfamily/Winged helix DNA-binding domain"/>
    <property type="match status" value="1"/>
</dbReference>
<evidence type="ECO:0000256" key="3">
    <source>
        <dbReference type="SAM" id="MobiDB-lite"/>
    </source>
</evidence>
<evidence type="ECO:0000313" key="6">
    <source>
        <dbReference type="Proteomes" id="UP001589710"/>
    </source>
</evidence>
<dbReference type="InterPro" id="IPR001867">
    <property type="entry name" value="OmpR/PhoB-type_DNA-bd"/>
</dbReference>
<evidence type="ECO:0000256" key="2">
    <source>
        <dbReference type="PROSITE-ProRule" id="PRU01091"/>
    </source>
</evidence>
<reference evidence="5 6" key="1">
    <citation type="submission" date="2024-09" db="EMBL/GenBank/DDBJ databases">
        <authorList>
            <person name="Sun Q."/>
            <person name="Mori K."/>
        </authorList>
    </citation>
    <scope>NUCLEOTIDE SEQUENCE [LARGE SCALE GENOMIC DNA]</scope>
    <source>
        <strain evidence="5 6">JCM 3331</strain>
    </source>
</reference>
<dbReference type="Proteomes" id="UP001589710">
    <property type="component" value="Unassembled WGS sequence"/>
</dbReference>
<dbReference type="InterPro" id="IPR016032">
    <property type="entry name" value="Sig_transdc_resp-reg_C-effctor"/>
</dbReference>
<dbReference type="EC" id="4.2.1.75" evidence="5"/>
<dbReference type="Pfam" id="PF00486">
    <property type="entry name" value="Trans_reg_C"/>
    <property type="match status" value="1"/>
</dbReference>
<dbReference type="CDD" id="cd06578">
    <property type="entry name" value="HemD"/>
    <property type="match status" value="1"/>
</dbReference>
<dbReference type="CDD" id="cd00383">
    <property type="entry name" value="trans_reg_C"/>
    <property type="match status" value="1"/>
</dbReference>
<dbReference type="InterPro" id="IPR039793">
    <property type="entry name" value="UROS/Hem4"/>
</dbReference>
<dbReference type="SMART" id="SM00862">
    <property type="entry name" value="Trans_reg_C"/>
    <property type="match status" value="1"/>
</dbReference>
<dbReference type="RefSeq" id="WP_386144182.1">
    <property type="nucleotide sequence ID" value="NZ_BAAAXD010000045.1"/>
</dbReference>
<dbReference type="GO" id="GO:0004852">
    <property type="term" value="F:uroporphyrinogen-III synthase activity"/>
    <property type="evidence" value="ECO:0007669"/>
    <property type="project" value="UniProtKB-EC"/>
</dbReference>
<dbReference type="InterPro" id="IPR036108">
    <property type="entry name" value="4pyrrol_syn_uPrphyn_synt_sf"/>
</dbReference>
<dbReference type="SUPFAM" id="SSF46894">
    <property type="entry name" value="C-terminal effector domain of the bipartite response regulators"/>
    <property type="match status" value="1"/>
</dbReference>
<feature type="DNA-binding region" description="OmpR/PhoB-type" evidence="2">
    <location>
        <begin position="288"/>
        <end position="381"/>
    </location>
</feature>
<dbReference type="Pfam" id="PF02602">
    <property type="entry name" value="HEM4"/>
    <property type="match status" value="1"/>
</dbReference>
<evidence type="ECO:0000256" key="1">
    <source>
        <dbReference type="ARBA" id="ARBA00023125"/>
    </source>
</evidence>
<dbReference type="SUPFAM" id="SSF69618">
    <property type="entry name" value="HemD-like"/>
    <property type="match status" value="1"/>
</dbReference>